<gene>
    <name evidence="1" type="ORF">HPB50_018054</name>
</gene>
<evidence type="ECO:0000313" key="2">
    <source>
        <dbReference type="Proteomes" id="UP000821845"/>
    </source>
</evidence>
<proteinExistence type="predicted"/>
<comment type="caution">
    <text evidence="1">The sequence shown here is derived from an EMBL/GenBank/DDBJ whole genome shotgun (WGS) entry which is preliminary data.</text>
</comment>
<organism evidence="1 2">
    <name type="scientific">Hyalomma asiaticum</name>
    <name type="common">Tick</name>
    <dbReference type="NCBI Taxonomy" id="266040"/>
    <lineage>
        <taxon>Eukaryota</taxon>
        <taxon>Metazoa</taxon>
        <taxon>Ecdysozoa</taxon>
        <taxon>Arthropoda</taxon>
        <taxon>Chelicerata</taxon>
        <taxon>Arachnida</taxon>
        <taxon>Acari</taxon>
        <taxon>Parasitiformes</taxon>
        <taxon>Ixodida</taxon>
        <taxon>Ixodoidea</taxon>
        <taxon>Ixodidae</taxon>
        <taxon>Hyalomminae</taxon>
        <taxon>Hyalomma</taxon>
    </lineage>
</organism>
<evidence type="ECO:0000313" key="1">
    <source>
        <dbReference type="EMBL" id="KAH6924461.1"/>
    </source>
</evidence>
<protein>
    <submittedName>
        <fullName evidence="1">Uncharacterized protein</fullName>
    </submittedName>
</protein>
<keyword evidence="2" id="KW-1185">Reference proteome</keyword>
<accession>A0ACB7RRM8</accession>
<reference evidence="1" key="1">
    <citation type="submission" date="2020-05" db="EMBL/GenBank/DDBJ databases">
        <title>Large-scale comparative analyses of tick genomes elucidate their genetic diversity and vector capacities.</title>
        <authorList>
            <person name="Jia N."/>
            <person name="Wang J."/>
            <person name="Shi W."/>
            <person name="Du L."/>
            <person name="Sun Y."/>
            <person name="Zhan W."/>
            <person name="Jiang J."/>
            <person name="Wang Q."/>
            <person name="Zhang B."/>
            <person name="Ji P."/>
            <person name="Sakyi L.B."/>
            <person name="Cui X."/>
            <person name="Yuan T."/>
            <person name="Jiang B."/>
            <person name="Yang W."/>
            <person name="Lam T.T.-Y."/>
            <person name="Chang Q."/>
            <person name="Ding S."/>
            <person name="Wang X."/>
            <person name="Zhu J."/>
            <person name="Ruan X."/>
            <person name="Zhao L."/>
            <person name="Wei J."/>
            <person name="Que T."/>
            <person name="Du C."/>
            <person name="Cheng J."/>
            <person name="Dai P."/>
            <person name="Han X."/>
            <person name="Huang E."/>
            <person name="Gao Y."/>
            <person name="Liu J."/>
            <person name="Shao H."/>
            <person name="Ye R."/>
            <person name="Li L."/>
            <person name="Wei W."/>
            <person name="Wang X."/>
            <person name="Wang C."/>
            <person name="Yang T."/>
            <person name="Huo Q."/>
            <person name="Li W."/>
            <person name="Guo W."/>
            <person name="Chen H."/>
            <person name="Zhou L."/>
            <person name="Ni X."/>
            <person name="Tian J."/>
            <person name="Zhou Y."/>
            <person name="Sheng Y."/>
            <person name="Liu T."/>
            <person name="Pan Y."/>
            <person name="Xia L."/>
            <person name="Li J."/>
            <person name="Zhao F."/>
            <person name="Cao W."/>
        </authorList>
    </citation>
    <scope>NUCLEOTIDE SEQUENCE</scope>
    <source>
        <strain evidence="1">Hyas-2018</strain>
    </source>
</reference>
<name>A0ACB7RRM8_HYAAI</name>
<sequence>MKEKVADHVKLLVQRELQCCSTAAHPAPSDEGFIWQGNAKVPESISQLKATFLMDTADSTASANLEAASPFRNGTSSTLQPEPPKPPATRQLAQEQVHPSPSRRCAACSRMKHVLTSPAARSFIRATPIHLQSKTAKATAVGQVARGSDSRMTSTSQSGVQTVKLHIVTREQAGTAVRISVKKITLALQAPTTESLKVEELYKQQVHVPIGWGSVAGRLLYLQQEQPTALNQAELQQEFYHRPTCHSQYAKGTKAYCDFIISMQTWKRGWFVLPYHAALERTNDAVWSQARDILLFRRRERHGSRLVTQTKRELYDARWALYPDHSCRQIQITSRRHLNPESRYSGKQGWTADNNLRLHSERLSSRKFQRGLPLLTACKVLEKARNSFLKKAEPSIRKPPPQLRTRLVTTTLEATARPHKTVGISRQTKALQAKSSLLLAENDGQKCTDLATIQNFLDLSWTRTFSPLLISPEQRLDLFVLDKFSSFIVTLPEKKTMSLEITSGEKPACQEVSISNLEATDVENSAGHYSSHTGVQDMCRAEPQESLLVFFQVEINKFINSFCLSVPLTRPRRSPFTEVGGSEGASEIAQKLLQGSDQITDSYDTLQEEVSSEANVVKVDREHAHTDSSLTLSPSKCKYETNNFLKSSTLNEDALESTEKGSSDIRVVQSIKHSFPSSCAPNDIAPSVRKTVPKNVVVPAVRDCQQSEKSPVEQAPSNGTEASCNKEIPKEEKWRTNRESGSKNDVPSSSEKRKSANEAASNEQDSRPFDISVRTDMLSNLTPQLFEKATFPKAENASSKTLTRDCTKVETPENVQLSGRKTSSKKEAVLLVQKEEPLYEELPYSWKTGWRGKKCPNITATDKQELSPQKRVMSSLNKIELANEAATTKTEPTAIEKSIGTRLLQLLARLARENAGVISKTRSIPEYYITDGYPDMEVASKTENSAQRATPQNYAPTSKPKSKQNEEPLAHATSSVSEVCVDEEITRKMGSPLNSPITTNFTKAVTSNAEPERSQQFKPELGQSPNDTSRTWQWPTTESATEPFSLWEKYTFPSRSEGIVPDFRRSRSHLWFSGVRHADGSSEVSAIPRVHIVEIGSAHDSYNERTSLEALSALLNQIEQRQKGGSIPLRDILHESVNTAGAPNAEWKSAENEQSGTSEAVSTLTPPVQSPGRSFRDVLQGIKITEPDKSATTVTTCAQPHLTCHSEGQTVIGPSDVHLNQNDPAPEYLAVGIKPPHMSMKAERIKIGSRQWIQLLKRKVMEPEHRERQPSSIDALQEPEESQGRYLKPEIVVVEFKSPSMVLSQQQEKHSGATYCQERLGSPRDFERRPACGNTPLRAADADTAVRKISSVARTSLCTQRQASAVLWQEAQNLGNYTANNLECDIPTPLPVPQEVRSFLPNSTCGNVNGDSGTDGAASQTSGYYTLWDVEPWLSDLHGNRHSPPLSISYTTNVNFYDNEDPFLQYFTNDNFSEIALGERDAFNCQSPCSHADGPLLLGRTETEMCSTESAINDTNATIVPATDSRDSETVQDDLCIPSKNTLHECGTVHRTISVSQRRKLPKVTTFRNLKKLFGLSRFDNTSQ</sequence>
<dbReference type="EMBL" id="CM023488">
    <property type="protein sequence ID" value="KAH6924461.1"/>
    <property type="molecule type" value="Genomic_DNA"/>
</dbReference>
<dbReference type="Proteomes" id="UP000821845">
    <property type="component" value="Chromosome 8"/>
</dbReference>